<dbReference type="EMBL" id="CAIJEO010000006">
    <property type="protein sequence ID" value="CAD0094461.1"/>
    <property type="molecule type" value="Genomic_DNA"/>
</dbReference>
<evidence type="ECO:0008006" key="3">
    <source>
        <dbReference type="Google" id="ProtNLM"/>
    </source>
</evidence>
<accession>A0A9N8JTM0</accession>
<proteinExistence type="predicted"/>
<dbReference type="SUPFAM" id="SSF81383">
    <property type="entry name" value="F-box domain"/>
    <property type="match status" value="1"/>
</dbReference>
<protein>
    <recommendedName>
        <fullName evidence="3">F-box domain-containing protein</fullName>
    </recommendedName>
</protein>
<evidence type="ECO:0000313" key="1">
    <source>
        <dbReference type="EMBL" id="CAD0094461.1"/>
    </source>
</evidence>
<comment type="caution">
    <text evidence="1">The sequence shown here is derived from an EMBL/GenBank/DDBJ whole genome shotgun (WGS) entry which is preliminary data.</text>
</comment>
<dbReference type="OrthoDB" id="5372859at2759"/>
<organism evidence="1 2">
    <name type="scientific">Aureobasidium mustum</name>
    <dbReference type="NCBI Taxonomy" id="2773714"/>
    <lineage>
        <taxon>Eukaryota</taxon>
        <taxon>Fungi</taxon>
        <taxon>Dikarya</taxon>
        <taxon>Ascomycota</taxon>
        <taxon>Pezizomycotina</taxon>
        <taxon>Dothideomycetes</taxon>
        <taxon>Dothideomycetidae</taxon>
        <taxon>Dothideales</taxon>
        <taxon>Saccotheciaceae</taxon>
        <taxon>Aureobasidium</taxon>
    </lineage>
</organism>
<dbReference type="Proteomes" id="UP000714618">
    <property type="component" value="Unassembled WGS sequence"/>
</dbReference>
<dbReference type="AlphaFoldDB" id="A0A9N8JTM0"/>
<dbReference type="InterPro" id="IPR036047">
    <property type="entry name" value="F-box-like_dom_sf"/>
</dbReference>
<keyword evidence="2" id="KW-1185">Reference proteome</keyword>
<reference evidence="1" key="1">
    <citation type="submission" date="2020-06" db="EMBL/GenBank/DDBJ databases">
        <authorList>
            <person name="Onetto C."/>
        </authorList>
    </citation>
    <scope>NUCLEOTIDE SEQUENCE</scope>
</reference>
<name>A0A9N8JTM0_9PEZI</name>
<gene>
    <name evidence="1" type="ORF">AWRI4233_LOCUS4651</name>
</gene>
<evidence type="ECO:0000313" key="2">
    <source>
        <dbReference type="Proteomes" id="UP000714618"/>
    </source>
</evidence>
<sequence length="310" mass="35462">MATLVEQRPLLLYLPSELILDSLSRLHYTPRCLDSLRLVCREFNSILQQFEHSLTVEIIRLQFPSGILAKYPGLETSEINFKTLDELCMRSYALSRLDRNCHNIRRREGKEAAWMRPEWINLQQAGFHLLYRLQDVGNHDNKSQVIRSLPATSLAILLLTLYLCIQQLRADGPSLLIPTSPLLHGMLRFEVELCCQELILQHGPSFLDALLCHCPNAISLLETEVRNMEARQLPSEDGKAREKTLIAECRCRLADSLGTNVEDNRRDMWSILGRIGTLDEEDVVKVIRGEELAIRERQDSGAGLYVLPVY</sequence>